<evidence type="ECO:0000259" key="5">
    <source>
        <dbReference type="PROSITE" id="PS50893"/>
    </source>
</evidence>
<feature type="domain" description="ABC transporter" evidence="5">
    <location>
        <begin position="13"/>
        <end position="255"/>
    </location>
</feature>
<dbReference type="Pfam" id="PF00005">
    <property type="entry name" value="ABC_tran"/>
    <property type="match status" value="2"/>
</dbReference>
<dbReference type="GO" id="GO:0005524">
    <property type="term" value="F:ATP binding"/>
    <property type="evidence" value="ECO:0007669"/>
    <property type="project" value="UniProtKB-KW"/>
</dbReference>
<name>A0A7C1CXT7_9BACT</name>
<dbReference type="PANTHER" id="PTHR43790:SF9">
    <property type="entry name" value="GALACTOFURANOSE TRANSPORTER ATP-BINDING PROTEIN YTFR"/>
    <property type="match status" value="1"/>
</dbReference>
<comment type="caution">
    <text evidence="6">The sequence shown here is derived from an EMBL/GenBank/DDBJ whole genome shotgun (WGS) entry which is preliminary data.</text>
</comment>
<dbReference type="PROSITE" id="PS50893">
    <property type="entry name" value="ABC_TRANSPORTER_2"/>
    <property type="match status" value="2"/>
</dbReference>
<dbReference type="InterPro" id="IPR003593">
    <property type="entry name" value="AAA+_ATPase"/>
</dbReference>
<proteinExistence type="predicted"/>
<keyword evidence="2" id="KW-0677">Repeat</keyword>
<accession>A0A7C1CXT7</accession>
<sequence>MDENVKENSGILFEIKGVERNYPGVQALKDVTFNINKNDVIGFAGENGAGKSTLLKLIAGVEPPDKGEMFLEGKKYAPQSFREANTLGVSMVFQEQNLVQSLTVYENLFLSHEKRFQVAGTLKKRQMISEAKRYLESFGLDIDPRKEVSRYSFHERQMLEIIRAFVIADMYKVQTPLILLDEPTAALPEKERELLLERVKTFSNKATFVFVSHRLSELMNACNRILILKDGQLIGEVDPELSEEREIHPLMVGRELSADTYRVEDQKEFNGDEDPVLRVRNLSKKGLYSSVSLEVRRGEILGIGGLIGSGKKFLGETLFGVDEPTEGEIIIDGHPVSKSTIRNMTKLRVGYVPSERKENGIIGLSTVADNLTITRFDEFSSRFGFLNNKKELRLIKEGIEKFRIKATSEDLCFSLSGGNQQKIVLTKWIMKNLDILILDNPTRGIDIGAKEEIYTFIREAANKNLAIILITDDLLELIGLSNRIVIMKDGNVSLIVDADKRRKPTEQELVRDMV</sequence>
<protein>
    <submittedName>
        <fullName evidence="6">Sugar ABC transporter ATP-binding protein</fullName>
    </submittedName>
</protein>
<keyword evidence="1" id="KW-0813">Transport</keyword>
<feature type="domain" description="ABC transporter" evidence="5">
    <location>
        <begin position="261"/>
        <end position="514"/>
    </location>
</feature>
<organism evidence="6">
    <name type="scientific">Mesotoga infera</name>
    <dbReference type="NCBI Taxonomy" id="1236046"/>
    <lineage>
        <taxon>Bacteria</taxon>
        <taxon>Thermotogati</taxon>
        <taxon>Thermotogota</taxon>
        <taxon>Thermotogae</taxon>
        <taxon>Kosmotogales</taxon>
        <taxon>Kosmotogaceae</taxon>
        <taxon>Mesotoga</taxon>
    </lineage>
</organism>
<evidence type="ECO:0000256" key="4">
    <source>
        <dbReference type="ARBA" id="ARBA00022840"/>
    </source>
</evidence>
<dbReference type="GO" id="GO:0016887">
    <property type="term" value="F:ATP hydrolysis activity"/>
    <property type="evidence" value="ECO:0007669"/>
    <property type="project" value="InterPro"/>
</dbReference>
<dbReference type="AlphaFoldDB" id="A0A7C1CXT7"/>
<keyword evidence="3" id="KW-0547">Nucleotide-binding</keyword>
<dbReference type="SUPFAM" id="SSF52540">
    <property type="entry name" value="P-loop containing nucleoside triphosphate hydrolases"/>
    <property type="match status" value="2"/>
</dbReference>
<dbReference type="InterPro" id="IPR050107">
    <property type="entry name" value="ABC_carbohydrate_import_ATPase"/>
</dbReference>
<dbReference type="Gene3D" id="3.40.50.300">
    <property type="entry name" value="P-loop containing nucleotide triphosphate hydrolases"/>
    <property type="match status" value="2"/>
</dbReference>
<dbReference type="InterPro" id="IPR003439">
    <property type="entry name" value="ABC_transporter-like_ATP-bd"/>
</dbReference>
<dbReference type="SMART" id="SM00382">
    <property type="entry name" value="AAA"/>
    <property type="match status" value="2"/>
</dbReference>
<evidence type="ECO:0000256" key="2">
    <source>
        <dbReference type="ARBA" id="ARBA00022737"/>
    </source>
</evidence>
<gene>
    <name evidence="6" type="ORF">ENN47_03120</name>
</gene>
<dbReference type="CDD" id="cd03216">
    <property type="entry name" value="ABC_Carb_Monos_I"/>
    <property type="match status" value="1"/>
</dbReference>
<dbReference type="EMBL" id="DSBT01000092">
    <property type="protein sequence ID" value="HDP77173.1"/>
    <property type="molecule type" value="Genomic_DNA"/>
</dbReference>
<dbReference type="InterPro" id="IPR027417">
    <property type="entry name" value="P-loop_NTPase"/>
</dbReference>
<dbReference type="CDD" id="cd03215">
    <property type="entry name" value="ABC_Carb_Monos_II"/>
    <property type="match status" value="1"/>
</dbReference>
<dbReference type="Proteomes" id="UP000886198">
    <property type="component" value="Unassembled WGS sequence"/>
</dbReference>
<evidence type="ECO:0000256" key="1">
    <source>
        <dbReference type="ARBA" id="ARBA00022448"/>
    </source>
</evidence>
<dbReference type="PANTHER" id="PTHR43790">
    <property type="entry name" value="CARBOHYDRATE TRANSPORT ATP-BINDING PROTEIN MG119-RELATED"/>
    <property type="match status" value="1"/>
</dbReference>
<reference evidence="6" key="1">
    <citation type="journal article" date="2020" name="mSystems">
        <title>Genome- and Community-Level Interaction Insights into Carbon Utilization and Element Cycling Functions of Hydrothermarchaeota in Hydrothermal Sediment.</title>
        <authorList>
            <person name="Zhou Z."/>
            <person name="Liu Y."/>
            <person name="Xu W."/>
            <person name="Pan J."/>
            <person name="Luo Z.H."/>
            <person name="Li M."/>
        </authorList>
    </citation>
    <scope>NUCLEOTIDE SEQUENCE [LARGE SCALE GENOMIC DNA]</scope>
    <source>
        <strain evidence="6">SpSt-1179</strain>
    </source>
</reference>
<keyword evidence="4 6" id="KW-0067">ATP-binding</keyword>
<evidence type="ECO:0000313" key="6">
    <source>
        <dbReference type="EMBL" id="HDP77173.1"/>
    </source>
</evidence>
<evidence type="ECO:0000256" key="3">
    <source>
        <dbReference type="ARBA" id="ARBA00022741"/>
    </source>
</evidence>